<proteinExistence type="predicted"/>
<evidence type="ECO:0000313" key="1">
    <source>
        <dbReference type="EMBL" id="KAI5437651.1"/>
    </source>
</evidence>
<organism evidence="1 2">
    <name type="scientific">Pisum sativum</name>
    <name type="common">Garden pea</name>
    <name type="synonym">Lathyrus oleraceus</name>
    <dbReference type="NCBI Taxonomy" id="3888"/>
    <lineage>
        <taxon>Eukaryota</taxon>
        <taxon>Viridiplantae</taxon>
        <taxon>Streptophyta</taxon>
        <taxon>Embryophyta</taxon>
        <taxon>Tracheophyta</taxon>
        <taxon>Spermatophyta</taxon>
        <taxon>Magnoliopsida</taxon>
        <taxon>eudicotyledons</taxon>
        <taxon>Gunneridae</taxon>
        <taxon>Pentapetalae</taxon>
        <taxon>rosids</taxon>
        <taxon>fabids</taxon>
        <taxon>Fabales</taxon>
        <taxon>Fabaceae</taxon>
        <taxon>Papilionoideae</taxon>
        <taxon>50 kb inversion clade</taxon>
        <taxon>NPAAA clade</taxon>
        <taxon>Hologalegina</taxon>
        <taxon>IRL clade</taxon>
        <taxon>Fabeae</taxon>
        <taxon>Lathyrus</taxon>
    </lineage>
</organism>
<comment type="caution">
    <text evidence="1">The sequence shown here is derived from an EMBL/GenBank/DDBJ whole genome shotgun (WGS) entry which is preliminary data.</text>
</comment>
<accession>A0A9D4YDL1</accession>
<dbReference type="Gramene" id="Psat02G0367900-T1">
    <property type="protein sequence ID" value="KAI5437651.1"/>
    <property type="gene ID" value="KIW84_023679"/>
</dbReference>
<dbReference type="Proteomes" id="UP001058974">
    <property type="component" value="Chromosome 2"/>
</dbReference>
<keyword evidence="2" id="KW-1185">Reference proteome</keyword>
<name>A0A9D4YDL1_PEA</name>
<sequence length="140" mass="15400">MKLSYNVQPTASDDIARQLPPLTVLSAPNSSTPHKLGLTLSIKLQENNYLLSNQQVEGVILGQKAHKVVMNPRIPVKFKTPQDQLEGKISDVYEIWIIQDQFTPTSTPASFQNVVALHSDSLEASKSNPQALTLIHMGTP</sequence>
<dbReference type="EMBL" id="JAMSHJ010000002">
    <property type="protein sequence ID" value="KAI5437651.1"/>
    <property type="molecule type" value="Genomic_DNA"/>
</dbReference>
<dbReference type="AlphaFoldDB" id="A0A9D4YDL1"/>
<evidence type="ECO:0000313" key="2">
    <source>
        <dbReference type="Proteomes" id="UP001058974"/>
    </source>
</evidence>
<protein>
    <submittedName>
        <fullName evidence="1">Uncharacterized protein</fullName>
    </submittedName>
</protein>
<gene>
    <name evidence="1" type="ORF">KIW84_023679</name>
</gene>
<reference evidence="1 2" key="1">
    <citation type="journal article" date="2022" name="Nat. Genet.">
        <title>Improved pea reference genome and pan-genome highlight genomic features and evolutionary characteristics.</title>
        <authorList>
            <person name="Yang T."/>
            <person name="Liu R."/>
            <person name="Luo Y."/>
            <person name="Hu S."/>
            <person name="Wang D."/>
            <person name="Wang C."/>
            <person name="Pandey M.K."/>
            <person name="Ge S."/>
            <person name="Xu Q."/>
            <person name="Li N."/>
            <person name="Li G."/>
            <person name="Huang Y."/>
            <person name="Saxena R.K."/>
            <person name="Ji Y."/>
            <person name="Li M."/>
            <person name="Yan X."/>
            <person name="He Y."/>
            <person name="Liu Y."/>
            <person name="Wang X."/>
            <person name="Xiang C."/>
            <person name="Varshney R.K."/>
            <person name="Ding H."/>
            <person name="Gao S."/>
            <person name="Zong X."/>
        </authorList>
    </citation>
    <scope>NUCLEOTIDE SEQUENCE [LARGE SCALE GENOMIC DNA]</scope>
    <source>
        <strain evidence="1 2">cv. Zhongwan 6</strain>
    </source>
</reference>